<accession>A0A4Q8L3D9</accession>
<sequence length="95" mass="10560">MSNDEIINGYHVEIAYQKRMIQNLGKWLSLAFAITGIGGMLLYYQRGQLLTLLVGITLVILGLSGMQIIGYGIYKGTINIQKVFNHLEVTIKANS</sequence>
<keyword evidence="1" id="KW-1133">Transmembrane helix</keyword>
<reference evidence="2 3" key="1">
    <citation type="submission" date="2019-02" db="EMBL/GenBank/DDBJ databases">
        <title>First genome of the species Streptococcus parasuis.</title>
        <authorList>
            <person name="Stevens M.J.A."/>
            <person name="Stephan R."/>
        </authorList>
    </citation>
    <scope>NUCLEOTIDE SEQUENCE [LARGE SCALE GENOMIC DNA]</scope>
    <source>
        <strain evidence="2 3">4253</strain>
    </source>
</reference>
<dbReference type="EMBL" id="SHGT01000003">
    <property type="protein sequence ID" value="TAA15131.1"/>
    <property type="molecule type" value="Genomic_DNA"/>
</dbReference>
<evidence type="ECO:0000313" key="3">
    <source>
        <dbReference type="Proteomes" id="UP000291525"/>
    </source>
</evidence>
<dbReference type="Proteomes" id="UP000291525">
    <property type="component" value="Unassembled WGS sequence"/>
</dbReference>
<evidence type="ECO:0008006" key="4">
    <source>
        <dbReference type="Google" id="ProtNLM"/>
    </source>
</evidence>
<dbReference type="RefSeq" id="WP_130554327.1">
    <property type="nucleotide sequence ID" value="NZ_SHGT01000003.1"/>
</dbReference>
<feature type="transmembrane region" description="Helical" evidence="1">
    <location>
        <begin position="27"/>
        <end position="44"/>
    </location>
</feature>
<name>A0A4Q8L3D9_9STRE</name>
<evidence type="ECO:0000256" key="1">
    <source>
        <dbReference type="SAM" id="Phobius"/>
    </source>
</evidence>
<proteinExistence type="predicted"/>
<organism evidence="2 3">
    <name type="scientific">Streptococcus parasuis</name>
    <dbReference type="NCBI Taxonomy" id="1501662"/>
    <lineage>
        <taxon>Bacteria</taxon>
        <taxon>Bacillati</taxon>
        <taxon>Bacillota</taxon>
        <taxon>Bacilli</taxon>
        <taxon>Lactobacillales</taxon>
        <taxon>Streptococcaceae</taxon>
        <taxon>Streptococcus</taxon>
    </lineage>
</organism>
<dbReference type="AlphaFoldDB" id="A0A4Q8L3D9"/>
<keyword evidence="1" id="KW-0812">Transmembrane</keyword>
<evidence type="ECO:0000313" key="2">
    <source>
        <dbReference type="EMBL" id="TAA15131.1"/>
    </source>
</evidence>
<keyword evidence="1" id="KW-0472">Membrane</keyword>
<feature type="transmembrane region" description="Helical" evidence="1">
    <location>
        <begin position="50"/>
        <end position="74"/>
    </location>
</feature>
<protein>
    <recommendedName>
        <fullName evidence="4">DUF202 domain-containing protein</fullName>
    </recommendedName>
</protein>
<comment type="caution">
    <text evidence="2">The sequence shown here is derived from an EMBL/GenBank/DDBJ whole genome shotgun (WGS) entry which is preliminary data.</text>
</comment>
<dbReference type="OrthoDB" id="2142680at2"/>
<gene>
    <name evidence="2" type="ORF">EXW74_01095</name>
</gene>